<proteinExistence type="predicted"/>
<reference evidence="1" key="2">
    <citation type="journal article" date="2015" name="Fish Shellfish Immunol.">
        <title>Early steps in the European eel (Anguilla anguilla)-Vibrio vulnificus interaction in the gills: Role of the RtxA13 toxin.</title>
        <authorList>
            <person name="Callol A."/>
            <person name="Pajuelo D."/>
            <person name="Ebbesson L."/>
            <person name="Teles M."/>
            <person name="MacKenzie S."/>
            <person name="Amaro C."/>
        </authorList>
    </citation>
    <scope>NUCLEOTIDE SEQUENCE</scope>
</reference>
<protein>
    <submittedName>
        <fullName evidence="1">Uncharacterized protein</fullName>
    </submittedName>
</protein>
<organism evidence="1">
    <name type="scientific">Anguilla anguilla</name>
    <name type="common">European freshwater eel</name>
    <name type="synonym">Muraena anguilla</name>
    <dbReference type="NCBI Taxonomy" id="7936"/>
    <lineage>
        <taxon>Eukaryota</taxon>
        <taxon>Metazoa</taxon>
        <taxon>Chordata</taxon>
        <taxon>Craniata</taxon>
        <taxon>Vertebrata</taxon>
        <taxon>Euteleostomi</taxon>
        <taxon>Actinopterygii</taxon>
        <taxon>Neopterygii</taxon>
        <taxon>Teleostei</taxon>
        <taxon>Anguilliformes</taxon>
        <taxon>Anguillidae</taxon>
        <taxon>Anguilla</taxon>
    </lineage>
</organism>
<dbReference type="AlphaFoldDB" id="A0A0E9PFR5"/>
<dbReference type="EMBL" id="GBXM01105455">
    <property type="protein sequence ID" value="JAH03122.1"/>
    <property type="molecule type" value="Transcribed_RNA"/>
</dbReference>
<evidence type="ECO:0000313" key="1">
    <source>
        <dbReference type="EMBL" id="JAH03122.1"/>
    </source>
</evidence>
<accession>A0A0E9PFR5</accession>
<sequence length="18" mass="2265">MYCDGQQCPYYFCIVFKR</sequence>
<reference evidence="1" key="1">
    <citation type="submission" date="2014-11" db="EMBL/GenBank/DDBJ databases">
        <authorList>
            <person name="Amaro Gonzalez C."/>
        </authorList>
    </citation>
    <scope>NUCLEOTIDE SEQUENCE</scope>
</reference>
<name>A0A0E9PFR5_ANGAN</name>